<keyword evidence="6" id="KW-1185">Reference proteome</keyword>
<evidence type="ECO:0008006" key="7">
    <source>
        <dbReference type="Google" id="ProtNLM"/>
    </source>
</evidence>
<dbReference type="PANTHER" id="PTHR10656:SF69">
    <property type="entry name" value="MAB-21-LIKE HHH_H2TH-LIKE DOMAIN-CONTAINING PROTEIN"/>
    <property type="match status" value="1"/>
</dbReference>
<dbReference type="InterPro" id="IPR019734">
    <property type="entry name" value="TPR_rpt"/>
</dbReference>
<dbReference type="SMART" id="SM01265">
    <property type="entry name" value="Mab-21"/>
    <property type="match status" value="1"/>
</dbReference>
<protein>
    <recommendedName>
        <fullName evidence="7">Mab-21-like HhH/H2TH-like domain-containing protein</fullName>
    </recommendedName>
</protein>
<organism evidence="5 6">
    <name type="scientific">Sinanodonta woodiana</name>
    <name type="common">Chinese pond mussel</name>
    <name type="synonym">Anodonta woodiana</name>
    <dbReference type="NCBI Taxonomy" id="1069815"/>
    <lineage>
        <taxon>Eukaryota</taxon>
        <taxon>Metazoa</taxon>
        <taxon>Spiralia</taxon>
        <taxon>Lophotrochozoa</taxon>
        <taxon>Mollusca</taxon>
        <taxon>Bivalvia</taxon>
        <taxon>Autobranchia</taxon>
        <taxon>Heteroconchia</taxon>
        <taxon>Palaeoheterodonta</taxon>
        <taxon>Unionida</taxon>
        <taxon>Unionoidea</taxon>
        <taxon>Unionidae</taxon>
        <taxon>Unioninae</taxon>
        <taxon>Sinanodonta</taxon>
    </lineage>
</organism>
<name>A0ABD3WAS5_SINWO</name>
<dbReference type="SUPFAM" id="SSF48452">
    <property type="entry name" value="TPR-like"/>
    <property type="match status" value="1"/>
</dbReference>
<dbReference type="AlphaFoldDB" id="A0ABD3WAS5"/>
<dbReference type="Pfam" id="PF03281">
    <property type="entry name" value="Mab-21"/>
    <property type="match status" value="1"/>
</dbReference>
<sequence>MSENVSIDFVSESCLLSHILDDAGLNPDGRHDMTCFAGVLETIHTVHSICRGWMRSVYFFGSRSEGATTPDLHSDTDYLICHEDRPVIAQLSEWIPLQENGLMIYEEDTHPGYIKIQQMHHDKPEPIYGVDAPFCIRDTRGRVLRLSLDFVERRLPNVSGPAETRPWDTGVISSDYVTCRRCIRWPPLAENWLLRRRPFNWPPIAHLQEMKQYGCFAVPVGHPHSLSRNVEWRLSFTQTERDLVRMFNDTQVKVFVVLKMIKSSFIKPMIGDTFSTYHCKVCVFWMAERTDPLIWKPDNLIMCVLMCLKTLYQWLSAGFCPDYFVPENNLYDRKLYGSALANVRKFIGSITENNVLFWLKRITLDYVGERLKFCLEEGKFVPHALAAEKRNEEKLVREIGILSNVPVTRKQILFSIQTTQTDHCKIMSSLRAMIQSAQPTTARAAAILFPFVQTNERFYAIAKNIDNVGEGYIPEMFTSLTSELMEDCKKTDLTSEKLKLVGALICISKTDNASVLLENINKTLKPHCLPICGCYEFIIRRNNDFTEKVITENWTTEELIQNCAAYCVMYTTLEMPIVPKAMRMEFFRISATPASAKAKTDISWKHMAVADSCAYIHFLKYQLMSQLCKEKEMEEALANLMDFIAHDQYQAHKETSYNLLGYSLMEEGNLDEAFLCFARSIEVRPIHNAAIWHICTLLSKLVNDKEVNIYTRNLHS</sequence>
<dbReference type="Gene3D" id="1.25.40.10">
    <property type="entry name" value="Tetratricopeptide repeat domain"/>
    <property type="match status" value="1"/>
</dbReference>
<gene>
    <name evidence="5" type="ORF">ACJMK2_038750</name>
</gene>
<feature type="domain" description="Mab-21-like HhH/H2TH-like" evidence="4">
    <location>
        <begin position="254"/>
        <end position="333"/>
    </location>
</feature>
<evidence type="ECO:0000256" key="2">
    <source>
        <dbReference type="PROSITE-ProRule" id="PRU00339"/>
    </source>
</evidence>
<dbReference type="InterPro" id="IPR046906">
    <property type="entry name" value="Mab-21_HhH/H2TH-like"/>
</dbReference>
<dbReference type="Gene3D" id="1.10.1410.40">
    <property type="match status" value="1"/>
</dbReference>
<comment type="caution">
    <text evidence="5">The sequence shown here is derived from an EMBL/GenBank/DDBJ whole genome shotgun (WGS) entry which is preliminary data.</text>
</comment>
<evidence type="ECO:0000259" key="3">
    <source>
        <dbReference type="Pfam" id="PF03281"/>
    </source>
</evidence>
<comment type="similarity">
    <text evidence="1">Belongs to the mab-21 family.</text>
</comment>
<evidence type="ECO:0000313" key="6">
    <source>
        <dbReference type="Proteomes" id="UP001634394"/>
    </source>
</evidence>
<accession>A0ABD3WAS5</accession>
<reference evidence="5 6" key="1">
    <citation type="submission" date="2024-11" db="EMBL/GenBank/DDBJ databases">
        <title>Chromosome-level genome assembly of the freshwater bivalve Anodonta woodiana.</title>
        <authorList>
            <person name="Chen X."/>
        </authorList>
    </citation>
    <scope>NUCLEOTIDE SEQUENCE [LARGE SCALE GENOMIC DNA]</scope>
    <source>
        <strain evidence="5">MN2024</strain>
        <tissue evidence="5">Gills</tissue>
    </source>
</reference>
<evidence type="ECO:0000256" key="1">
    <source>
        <dbReference type="ARBA" id="ARBA00008307"/>
    </source>
</evidence>
<dbReference type="InterPro" id="IPR046903">
    <property type="entry name" value="Mab-21-like_nuc_Trfase"/>
</dbReference>
<feature type="repeat" description="TPR" evidence="2">
    <location>
        <begin position="654"/>
        <end position="687"/>
    </location>
</feature>
<evidence type="ECO:0000313" key="5">
    <source>
        <dbReference type="EMBL" id="KAL3870706.1"/>
    </source>
</evidence>
<evidence type="ECO:0000259" key="4">
    <source>
        <dbReference type="Pfam" id="PF20266"/>
    </source>
</evidence>
<dbReference type="InterPro" id="IPR011990">
    <property type="entry name" value="TPR-like_helical_dom_sf"/>
</dbReference>
<dbReference type="PROSITE" id="PS50005">
    <property type="entry name" value="TPR"/>
    <property type="match status" value="1"/>
</dbReference>
<dbReference type="PANTHER" id="PTHR10656">
    <property type="entry name" value="CELL FATE DETERMINING PROTEIN MAB21-RELATED"/>
    <property type="match status" value="1"/>
</dbReference>
<proteinExistence type="inferred from homology"/>
<dbReference type="Proteomes" id="UP001634394">
    <property type="component" value="Unassembled WGS sequence"/>
</dbReference>
<dbReference type="InterPro" id="IPR024810">
    <property type="entry name" value="MAB21L/cGLR"/>
</dbReference>
<dbReference type="EMBL" id="JBJQND010000007">
    <property type="protein sequence ID" value="KAL3870706.1"/>
    <property type="molecule type" value="Genomic_DNA"/>
</dbReference>
<keyword evidence="2" id="KW-0802">TPR repeat</keyword>
<feature type="domain" description="Mab-21-like nucleotidyltransferase" evidence="3">
    <location>
        <begin position="171"/>
        <end position="244"/>
    </location>
</feature>
<dbReference type="Pfam" id="PF20266">
    <property type="entry name" value="Mab-21_C"/>
    <property type="match status" value="1"/>
</dbReference>